<keyword evidence="1" id="KW-0560">Oxidoreductase</keyword>
<dbReference type="Gene3D" id="3.90.1150.10">
    <property type="entry name" value="Aspartate Aminotransferase, domain 1"/>
    <property type="match status" value="1"/>
</dbReference>
<dbReference type="AlphaFoldDB" id="X1V2D5"/>
<dbReference type="InterPro" id="IPR015422">
    <property type="entry name" value="PyrdxlP-dep_Trfase_small"/>
</dbReference>
<dbReference type="InterPro" id="IPR015424">
    <property type="entry name" value="PyrdxlP-dep_Trfase"/>
</dbReference>
<protein>
    <recommendedName>
        <fullName evidence="2">Glycine cleavage system P-protein N-terminal domain-containing protein</fullName>
    </recommendedName>
</protein>
<feature type="non-terminal residue" evidence="3">
    <location>
        <position position="265"/>
    </location>
</feature>
<dbReference type="PANTHER" id="PTHR42806">
    <property type="entry name" value="GLYCINE CLEAVAGE SYSTEM P-PROTEIN"/>
    <property type="match status" value="1"/>
</dbReference>
<evidence type="ECO:0000313" key="3">
    <source>
        <dbReference type="EMBL" id="GAI98809.1"/>
    </source>
</evidence>
<comment type="caution">
    <text evidence="3">The sequence shown here is derived from an EMBL/GenBank/DDBJ whole genome shotgun (WGS) entry which is preliminary data.</text>
</comment>
<dbReference type="GO" id="GO:0009116">
    <property type="term" value="P:nucleoside metabolic process"/>
    <property type="evidence" value="ECO:0007669"/>
    <property type="project" value="InterPro"/>
</dbReference>
<dbReference type="InterPro" id="IPR049315">
    <property type="entry name" value="GDC-P_N"/>
</dbReference>
<dbReference type="InterPro" id="IPR023010">
    <property type="entry name" value="GcvPA"/>
</dbReference>
<proteinExistence type="predicted"/>
<accession>X1V2D5</accession>
<dbReference type="PANTHER" id="PTHR42806:SF1">
    <property type="entry name" value="GLYCINE DEHYDROGENASE (DECARBOXYLATING)"/>
    <property type="match status" value="1"/>
</dbReference>
<reference evidence="3" key="1">
    <citation type="journal article" date="2014" name="Front. Microbiol.">
        <title>High frequency of phylogenetically diverse reductive dehalogenase-homologous genes in deep subseafloor sedimentary metagenomes.</title>
        <authorList>
            <person name="Kawai M."/>
            <person name="Futagami T."/>
            <person name="Toyoda A."/>
            <person name="Takaki Y."/>
            <person name="Nishi S."/>
            <person name="Hori S."/>
            <person name="Arai W."/>
            <person name="Tsubouchi T."/>
            <person name="Morono Y."/>
            <person name="Uchiyama I."/>
            <person name="Ito T."/>
            <person name="Fujiyama A."/>
            <person name="Inagaki F."/>
            <person name="Takami H."/>
        </authorList>
    </citation>
    <scope>NUCLEOTIDE SEQUENCE</scope>
    <source>
        <strain evidence="3">Expedition CK06-06</strain>
    </source>
</reference>
<evidence type="ECO:0000256" key="1">
    <source>
        <dbReference type="ARBA" id="ARBA00023002"/>
    </source>
</evidence>
<dbReference type="SUPFAM" id="SSF53383">
    <property type="entry name" value="PLP-dependent transferases"/>
    <property type="match status" value="1"/>
</dbReference>
<dbReference type="InterPro" id="IPR015421">
    <property type="entry name" value="PyrdxlP-dep_Trfase_major"/>
</dbReference>
<evidence type="ECO:0000259" key="2">
    <source>
        <dbReference type="Pfam" id="PF02347"/>
    </source>
</evidence>
<dbReference type="Pfam" id="PF02347">
    <property type="entry name" value="GDC-P"/>
    <property type="match status" value="1"/>
</dbReference>
<dbReference type="EMBL" id="BARW01015778">
    <property type="protein sequence ID" value="GAI98809.1"/>
    <property type="molecule type" value="Genomic_DNA"/>
</dbReference>
<feature type="domain" description="Glycine cleavage system P-protein N-terminal" evidence="2">
    <location>
        <begin position="20"/>
        <end position="263"/>
    </location>
</feature>
<gene>
    <name evidence="3" type="ORF">S12H4_27618</name>
</gene>
<sequence length="265" mass="29091">MAKEKPFIHPYIPNSVPAIKAAMLEAIGVKDVETLYQEIPEKLRLKRKLNLPEPFLAEQDLKKHVKSILSKNKTCEENLSFLGGGCWQHYVPAVCDEIVGRSEVLTAYAGDPYSDLGRFQMFFEYQSQLGELVGMEIVCLPVYSWGTAAGFAVRMASRITGRNEILLPKTIGPERLVTIRTLCQPVTMPGHIDIKLIDYDTKTGLLDLNDLKSQISAKTAAVYIENPSYLGFVEAQGKEISDIAHANGALGIVGVDPISLGILGA</sequence>
<dbReference type="Gene3D" id="3.40.640.10">
    <property type="entry name" value="Type I PLP-dependent aspartate aminotransferase-like (Major domain)"/>
    <property type="match status" value="1"/>
</dbReference>
<organism evidence="3">
    <name type="scientific">marine sediment metagenome</name>
    <dbReference type="NCBI Taxonomy" id="412755"/>
    <lineage>
        <taxon>unclassified sequences</taxon>
        <taxon>metagenomes</taxon>
        <taxon>ecological metagenomes</taxon>
    </lineage>
</organism>
<name>X1V2D5_9ZZZZ</name>
<dbReference type="GO" id="GO:0004375">
    <property type="term" value="F:glycine dehydrogenase (decarboxylating) activity"/>
    <property type="evidence" value="ECO:0007669"/>
    <property type="project" value="InterPro"/>
</dbReference>